<dbReference type="InterPro" id="IPR041650">
    <property type="entry name" value="HEPN_Swt1"/>
</dbReference>
<protein>
    <recommendedName>
        <fullName evidence="1">Swt1-like HEPN domain-containing protein</fullName>
    </recommendedName>
</protein>
<proteinExistence type="predicted"/>
<dbReference type="Pfam" id="PF18731">
    <property type="entry name" value="HEPN_Swt1"/>
    <property type="match status" value="1"/>
</dbReference>
<gene>
    <name evidence="2" type="ORF">DLD77_09170</name>
</gene>
<evidence type="ECO:0000259" key="1">
    <source>
        <dbReference type="Pfam" id="PF18731"/>
    </source>
</evidence>
<sequence>MNNSDIESRIRLFTLANSLTENDLDKIEAEHNLDLGRKELVEVKRKDYYLQFNADFRKEAKEMAEHYEVFYCLERSIRSLVVQLMKEKYGDNWWELKVPAAIISNVDNNIKREEESGFTQRSELKIDYTTFGELSQIVSGNWDAFADLFKNPRAFQKIMNSLNLLRGPIAHCCALAEDEIVRLEITVKDWFRLMG</sequence>
<feature type="domain" description="Swt1-like HEPN" evidence="1">
    <location>
        <begin position="69"/>
        <end position="194"/>
    </location>
</feature>
<evidence type="ECO:0000313" key="2">
    <source>
        <dbReference type="EMBL" id="AWO01855.1"/>
    </source>
</evidence>
<dbReference type="RefSeq" id="WP_119078064.1">
    <property type="nucleotide sequence ID" value="NZ_CP029600.1"/>
</dbReference>
<keyword evidence="3" id="KW-1185">Reference proteome</keyword>
<name>A0ABM6WCU7_9BACT</name>
<accession>A0ABM6WCU7</accession>
<dbReference type="EMBL" id="CP029600">
    <property type="protein sequence ID" value="AWO01855.1"/>
    <property type="molecule type" value="Genomic_DNA"/>
</dbReference>
<dbReference type="Proteomes" id="UP000246099">
    <property type="component" value="Chromosome"/>
</dbReference>
<evidence type="ECO:0000313" key="3">
    <source>
        <dbReference type="Proteomes" id="UP000246099"/>
    </source>
</evidence>
<reference evidence="2 3" key="1">
    <citation type="submission" date="2018-05" db="EMBL/GenBank/DDBJ databases">
        <title>Chitinophaga sp. nov., isolated from rhizosphere soil of Alhagi.</title>
        <authorList>
            <person name="Liu Y."/>
        </authorList>
    </citation>
    <scope>NUCLEOTIDE SEQUENCE [LARGE SCALE GENOMIC DNA]</scope>
    <source>
        <strain evidence="2 3">T22</strain>
    </source>
</reference>
<organism evidence="2 3">
    <name type="scientific">Chitinophaga alhagiae</name>
    <dbReference type="NCBI Taxonomy" id="2203219"/>
    <lineage>
        <taxon>Bacteria</taxon>
        <taxon>Pseudomonadati</taxon>
        <taxon>Bacteroidota</taxon>
        <taxon>Chitinophagia</taxon>
        <taxon>Chitinophagales</taxon>
        <taxon>Chitinophagaceae</taxon>
        <taxon>Chitinophaga</taxon>
    </lineage>
</organism>